<feature type="chain" id="PRO_5046595822" description="CARDB domain-containing protein" evidence="1">
    <location>
        <begin position="29"/>
        <end position="434"/>
    </location>
</feature>
<keyword evidence="3" id="KW-1185">Reference proteome</keyword>
<proteinExistence type="predicted"/>
<protein>
    <recommendedName>
        <fullName evidence="4">CARDB domain-containing protein</fullName>
    </recommendedName>
</protein>
<dbReference type="RefSeq" id="WP_204391382.1">
    <property type="nucleotide sequence ID" value="NZ_JAFBBW010000001.1"/>
</dbReference>
<evidence type="ECO:0000256" key="1">
    <source>
        <dbReference type="SAM" id="SignalP"/>
    </source>
</evidence>
<dbReference type="EMBL" id="JBHSJC010000001">
    <property type="protein sequence ID" value="MFC4828338.1"/>
    <property type="molecule type" value="Genomic_DNA"/>
</dbReference>
<evidence type="ECO:0000313" key="3">
    <source>
        <dbReference type="Proteomes" id="UP001595960"/>
    </source>
</evidence>
<evidence type="ECO:0000313" key="2">
    <source>
        <dbReference type="EMBL" id="MFC4828338.1"/>
    </source>
</evidence>
<keyword evidence="1" id="KW-0732">Signal</keyword>
<comment type="caution">
    <text evidence="2">The sequence shown here is derived from an EMBL/GenBank/DDBJ whole genome shotgun (WGS) entry which is preliminary data.</text>
</comment>
<name>A0ABV9R3G6_9MICO</name>
<feature type="signal peptide" evidence="1">
    <location>
        <begin position="1"/>
        <end position="28"/>
    </location>
</feature>
<accession>A0ABV9R3G6</accession>
<organism evidence="2 3">
    <name type="scientific">Agromyces aurantiacus</name>
    <dbReference type="NCBI Taxonomy" id="165814"/>
    <lineage>
        <taxon>Bacteria</taxon>
        <taxon>Bacillati</taxon>
        <taxon>Actinomycetota</taxon>
        <taxon>Actinomycetes</taxon>
        <taxon>Micrococcales</taxon>
        <taxon>Microbacteriaceae</taxon>
        <taxon>Agromyces</taxon>
    </lineage>
</organism>
<reference evidence="3" key="1">
    <citation type="journal article" date="2019" name="Int. J. Syst. Evol. Microbiol.">
        <title>The Global Catalogue of Microorganisms (GCM) 10K type strain sequencing project: providing services to taxonomists for standard genome sequencing and annotation.</title>
        <authorList>
            <consortium name="The Broad Institute Genomics Platform"/>
            <consortium name="The Broad Institute Genome Sequencing Center for Infectious Disease"/>
            <person name="Wu L."/>
            <person name="Ma J."/>
        </authorList>
    </citation>
    <scope>NUCLEOTIDE SEQUENCE [LARGE SCALE GENOMIC DNA]</scope>
    <source>
        <strain evidence="3">CGMCC 1.12192</strain>
    </source>
</reference>
<sequence>MTMRPITITLTGLAAGSLVLAAVAIPYAAQSDPADDPATAPLPTFVDGASDPAKSVVVRADFASRTEATVADAAVSIERAHSHVGDPPIMHLVLEDGDGGVIDTLNAWSPLWVFTFGDTERLEVQESGSGSFIVPFSPELAGMRVVDVALDEEVLDVDLTGPIRDFCVANPDDPDCLEADLAVTAVSASGPLFTVVGDTAAVSVSSTVENLGPDGPVDAEATRSVTADPGLSVVPSDPTVTDVAGLAVGSPRDLDADYEIECTEPGTHDVTFRTEIAPELATVVDAEAANDALEETFSVDCAIPVKIDVQPGSTRNPVRLNGGDLPVGVLTTGAGEYGLPYAFDATKIVVSTVQFGSETALLSGIGVGESHGRLHPTDVVEPKKGDGDLDAMLHFAPRRDSLLPTDAEACVFGRFADGSGGTVAFLGCDVVDVR</sequence>
<evidence type="ECO:0008006" key="4">
    <source>
        <dbReference type="Google" id="ProtNLM"/>
    </source>
</evidence>
<dbReference type="Proteomes" id="UP001595960">
    <property type="component" value="Unassembled WGS sequence"/>
</dbReference>
<gene>
    <name evidence="2" type="ORF">ACFPER_06025</name>
</gene>